<sequence length="80" mass="8287">MPKKTNAQHRKDLARLGPAARDADLGQAVLDLIASNNALRATVLALTAKLDTDAGVTDTNYTTTANATLPAVVADLASRS</sequence>
<dbReference type="EMBL" id="SACL01000011">
    <property type="protein sequence ID" value="RVT91423.1"/>
    <property type="molecule type" value="Genomic_DNA"/>
</dbReference>
<dbReference type="AlphaFoldDB" id="A0A437M1K5"/>
<dbReference type="RefSeq" id="WP_127789841.1">
    <property type="nucleotide sequence ID" value="NZ_SACL01000011.1"/>
</dbReference>
<dbReference type="Proteomes" id="UP000282957">
    <property type="component" value="Unassembled WGS sequence"/>
</dbReference>
<organism evidence="1 2">
    <name type="scientific">Rhodovarius crocodyli</name>
    <dbReference type="NCBI Taxonomy" id="1979269"/>
    <lineage>
        <taxon>Bacteria</taxon>
        <taxon>Pseudomonadati</taxon>
        <taxon>Pseudomonadota</taxon>
        <taxon>Alphaproteobacteria</taxon>
        <taxon>Acetobacterales</taxon>
        <taxon>Roseomonadaceae</taxon>
        <taxon>Rhodovarius</taxon>
    </lineage>
</organism>
<keyword evidence="2" id="KW-1185">Reference proteome</keyword>
<reference evidence="1 2" key="1">
    <citation type="submission" date="2019-01" db="EMBL/GenBank/DDBJ databases">
        <authorList>
            <person name="Chen W.-M."/>
        </authorList>
    </citation>
    <scope>NUCLEOTIDE SEQUENCE [LARGE SCALE GENOMIC DNA]</scope>
    <source>
        <strain evidence="1 2">CCP-6</strain>
    </source>
</reference>
<evidence type="ECO:0000313" key="2">
    <source>
        <dbReference type="Proteomes" id="UP000282957"/>
    </source>
</evidence>
<evidence type="ECO:0000313" key="1">
    <source>
        <dbReference type="EMBL" id="RVT91423.1"/>
    </source>
</evidence>
<name>A0A437M1K5_9PROT</name>
<accession>A0A437M1K5</accession>
<protein>
    <submittedName>
        <fullName evidence="1">Uncharacterized protein</fullName>
    </submittedName>
</protein>
<gene>
    <name evidence="1" type="ORF">EOD42_22470</name>
</gene>
<proteinExistence type="predicted"/>
<comment type="caution">
    <text evidence="1">The sequence shown here is derived from an EMBL/GenBank/DDBJ whole genome shotgun (WGS) entry which is preliminary data.</text>
</comment>